<keyword evidence="2" id="KW-0732">Signal</keyword>
<proteinExistence type="predicted"/>
<comment type="caution">
    <text evidence="3">The sequence shown here is derived from an EMBL/GenBank/DDBJ whole genome shotgun (WGS) entry which is preliminary data.</text>
</comment>
<feature type="signal peptide" evidence="2">
    <location>
        <begin position="1"/>
        <end position="32"/>
    </location>
</feature>
<sequence>MATSTYRLRVGALAAAAAIALTGLAAASPAAAGETPAPVIQLDRTEFPAGDWGTGFHVTGTGFDAALGAVTISVGAAYGPSSGEGLYETTVAPTADGSIDVQVLPVRDAAAPDESGYPRTAVSAHQVVSPTQNLRSNSVPLTITPSSAAPPAVTIAQVVSPEQLAAGLTVNFSGFGAGEPIYYSVGVLRAGAPITEPGGSQEAAADASGAGSFVATVPGAQVGDVLEYFVTGGNTGRNVNAQVPVVAAPPAPAAPAATPDGPALAETGVEPTVIGIAALALVALGALTVVVRRRAVVAGR</sequence>
<organism evidence="3 4">
    <name type="scientific">Agromyces agglutinans</name>
    <dbReference type="NCBI Taxonomy" id="2662258"/>
    <lineage>
        <taxon>Bacteria</taxon>
        <taxon>Bacillati</taxon>
        <taxon>Actinomycetota</taxon>
        <taxon>Actinomycetes</taxon>
        <taxon>Micrococcales</taxon>
        <taxon>Microbacteriaceae</taxon>
        <taxon>Agromyces</taxon>
    </lineage>
</organism>
<dbReference type="RefSeq" id="WP_153684257.1">
    <property type="nucleotide sequence ID" value="NZ_WJIF01000003.1"/>
</dbReference>
<name>A0A6I2F5C8_9MICO</name>
<accession>A0A6I2F5C8</accession>
<dbReference type="AlphaFoldDB" id="A0A6I2F5C8"/>
<feature type="chain" id="PRO_5026122164" description="LPXTG cell wall anchor domain-containing protein" evidence="2">
    <location>
        <begin position="33"/>
        <end position="300"/>
    </location>
</feature>
<keyword evidence="1" id="KW-1133">Transmembrane helix</keyword>
<evidence type="ECO:0000313" key="4">
    <source>
        <dbReference type="Proteomes" id="UP000431080"/>
    </source>
</evidence>
<keyword evidence="4" id="KW-1185">Reference proteome</keyword>
<dbReference type="Proteomes" id="UP000431080">
    <property type="component" value="Unassembled WGS sequence"/>
</dbReference>
<evidence type="ECO:0000256" key="1">
    <source>
        <dbReference type="SAM" id="Phobius"/>
    </source>
</evidence>
<gene>
    <name evidence="3" type="ORF">GE115_08170</name>
</gene>
<keyword evidence="1" id="KW-0812">Transmembrane</keyword>
<evidence type="ECO:0000313" key="3">
    <source>
        <dbReference type="EMBL" id="MRG59842.1"/>
    </source>
</evidence>
<keyword evidence="1" id="KW-0472">Membrane</keyword>
<evidence type="ECO:0008006" key="5">
    <source>
        <dbReference type="Google" id="ProtNLM"/>
    </source>
</evidence>
<feature type="transmembrane region" description="Helical" evidence="1">
    <location>
        <begin position="272"/>
        <end position="291"/>
    </location>
</feature>
<reference evidence="3 4" key="1">
    <citation type="submission" date="2019-10" db="EMBL/GenBank/DDBJ databases">
        <authorList>
            <person name="Nie G."/>
            <person name="Ming H."/>
            <person name="Yi B."/>
        </authorList>
    </citation>
    <scope>NUCLEOTIDE SEQUENCE [LARGE SCALE GENOMIC DNA]</scope>
    <source>
        <strain evidence="3 4">CFH 90414</strain>
    </source>
</reference>
<evidence type="ECO:0000256" key="2">
    <source>
        <dbReference type="SAM" id="SignalP"/>
    </source>
</evidence>
<dbReference type="EMBL" id="WJIF01000003">
    <property type="protein sequence ID" value="MRG59842.1"/>
    <property type="molecule type" value="Genomic_DNA"/>
</dbReference>
<protein>
    <recommendedName>
        <fullName evidence="5">LPXTG cell wall anchor domain-containing protein</fullName>
    </recommendedName>
</protein>